<feature type="region of interest" description="Disordered" evidence="1">
    <location>
        <begin position="1"/>
        <end position="40"/>
    </location>
</feature>
<evidence type="ECO:0000256" key="1">
    <source>
        <dbReference type="SAM" id="MobiDB-lite"/>
    </source>
</evidence>
<accession>A0A821K1C0</accession>
<feature type="compositionally biased region" description="Basic and acidic residues" evidence="1">
    <location>
        <begin position="1"/>
        <end position="13"/>
    </location>
</feature>
<gene>
    <name evidence="2" type="ORF">OVN521_LOCUS49337</name>
</gene>
<feature type="compositionally biased region" description="Low complexity" evidence="1">
    <location>
        <begin position="18"/>
        <end position="27"/>
    </location>
</feature>
<reference evidence="2" key="1">
    <citation type="submission" date="2021-02" db="EMBL/GenBank/DDBJ databases">
        <authorList>
            <person name="Nowell W R."/>
        </authorList>
    </citation>
    <scope>NUCLEOTIDE SEQUENCE</scope>
</reference>
<proteinExistence type="predicted"/>
<dbReference type="AlphaFoldDB" id="A0A821K1C0"/>
<dbReference type="EMBL" id="CAJOBG010107542">
    <property type="protein sequence ID" value="CAF4728053.1"/>
    <property type="molecule type" value="Genomic_DNA"/>
</dbReference>
<evidence type="ECO:0000313" key="2">
    <source>
        <dbReference type="EMBL" id="CAF4728053.1"/>
    </source>
</evidence>
<feature type="non-terminal residue" evidence="2">
    <location>
        <position position="81"/>
    </location>
</feature>
<keyword evidence="3" id="KW-1185">Reference proteome</keyword>
<name>A0A821K1C0_9BILA</name>
<feature type="region of interest" description="Disordered" evidence="1">
    <location>
        <begin position="57"/>
        <end position="81"/>
    </location>
</feature>
<comment type="caution">
    <text evidence="2">The sequence shown here is derived from an EMBL/GenBank/DDBJ whole genome shotgun (WGS) entry which is preliminary data.</text>
</comment>
<sequence>KNVRIRSLEDTQRQRRPSISTTHSSHNTIDDGAGSQIGTHLSNYGTIDLVHRPLWNYQNPEHREYVPNSRRDPHYDKRPRQ</sequence>
<dbReference type="Proteomes" id="UP000663866">
    <property type="component" value="Unassembled WGS sequence"/>
</dbReference>
<evidence type="ECO:0000313" key="3">
    <source>
        <dbReference type="Proteomes" id="UP000663866"/>
    </source>
</evidence>
<organism evidence="2 3">
    <name type="scientific">Rotaria magnacalcarata</name>
    <dbReference type="NCBI Taxonomy" id="392030"/>
    <lineage>
        <taxon>Eukaryota</taxon>
        <taxon>Metazoa</taxon>
        <taxon>Spiralia</taxon>
        <taxon>Gnathifera</taxon>
        <taxon>Rotifera</taxon>
        <taxon>Eurotatoria</taxon>
        <taxon>Bdelloidea</taxon>
        <taxon>Philodinida</taxon>
        <taxon>Philodinidae</taxon>
        <taxon>Rotaria</taxon>
    </lineage>
</organism>
<feature type="compositionally biased region" description="Basic and acidic residues" evidence="1">
    <location>
        <begin position="60"/>
        <end position="81"/>
    </location>
</feature>
<protein>
    <submittedName>
        <fullName evidence="2">Uncharacterized protein</fullName>
    </submittedName>
</protein>
<feature type="non-terminal residue" evidence="2">
    <location>
        <position position="1"/>
    </location>
</feature>